<organism evidence="1 2">
    <name type="scientific">Qipengyuania pacifica</name>
    <dbReference type="NCBI Taxonomy" id="2860199"/>
    <lineage>
        <taxon>Bacteria</taxon>
        <taxon>Pseudomonadati</taxon>
        <taxon>Pseudomonadota</taxon>
        <taxon>Alphaproteobacteria</taxon>
        <taxon>Sphingomonadales</taxon>
        <taxon>Erythrobacteraceae</taxon>
        <taxon>Qipengyuania</taxon>
    </lineage>
</organism>
<evidence type="ECO:0000313" key="2">
    <source>
        <dbReference type="Proteomes" id="UP000776651"/>
    </source>
</evidence>
<comment type="caution">
    <text evidence="1">The sequence shown here is derived from an EMBL/GenBank/DDBJ whole genome shotgun (WGS) entry which is preliminary data.</text>
</comment>
<sequence>MDTPLPPTLRQEELDEFLRACAMVTAPTRDISRALVQQLCELLQKAPQFLKRYFTPPIKSVADPLFNADALEQILLLTTQQAGILTSRSQLGNSIATVALPELDIERTFASPTCLAVAMAGAIAAGAHAAILAQPGEGLKEA</sequence>
<protein>
    <submittedName>
        <fullName evidence="1">Uncharacterized protein</fullName>
    </submittedName>
</protein>
<dbReference type="RefSeq" id="WP_221597896.1">
    <property type="nucleotide sequence ID" value="NZ_JAIGNQ010000002.1"/>
</dbReference>
<name>A0ABS7JEV2_9SPHN</name>
<keyword evidence="2" id="KW-1185">Reference proteome</keyword>
<dbReference type="EMBL" id="JAIGNQ010000002">
    <property type="protein sequence ID" value="MBX7488563.1"/>
    <property type="molecule type" value="Genomic_DNA"/>
</dbReference>
<proteinExistence type="predicted"/>
<dbReference type="Proteomes" id="UP000776651">
    <property type="component" value="Unassembled WGS sequence"/>
</dbReference>
<evidence type="ECO:0000313" key="1">
    <source>
        <dbReference type="EMBL" id="MBX7488563.1"/>
    </source>
</evidence>
<reference evidence="1 2" key="1">
    <citation type="submission" date="2021-08" db="EMBL/GenBank/DDBJ databases">
        <title>Comparative Genomics Analysis of the Genus Qipengyuania Reveals Extensive Genetic Diversity and Metabolic Versatility, Including the Description of Fifteen Novel Species.</title>
        <authorList>
            <person name="Liu Y."/>
        </authorList>
    </citation>
    <scope>NUCLEOTIDE SEQUENCE [LARGE SCALE GENOMIC DNA]</scope>
    <source>
        <strain evidence="1 2">GH25</strain>
    </source>
</reference>
<gene>
    <name evidence="1" type="ORF">K3177_08550</name>
</gene>
<accession>A0ABS7JEV2</accession>